<dbReference type="GeneID" id="17325277"/>
<name>R7QHX9_CHOCR</name>
<accession>R7QHX9</accession>
<dbReference type="AlphaFoldDB" id="R7QHX9"/>
<dbReference type="RefSeq" id="XP_005717560.1">
    <property type="nucleotide sequence ID" value="XM_005717503.1"/>
</dbReference>
<keyword evidence="3" id="KW-1185">Reference proteome</keyword>
<evidence type="ECO:0000313" key="2">
    <source>
        <dbReference type="EMBL" id="CDF37689.1"/>
    </source>
</evidence>
<feature type="region of interest" description="Disordered" evidence="1">
    <location>
        <begin position="1"/>
        <end position="24"/>
    </location>
</feature>
<organism evidence="2 3">
    <name type="scientific">Chondrus crispus</name>
    <name type="common">Carrageen Irish moss</name>
    <name type="synonym">Polymorpha crispa</name>
    <dbReference type="NCBI Taxonomy" id="2769"/>
    <lineage>
        <taxon>Eukaryota</taxon>
        <taxon>Rhodophyta</taxon>
        <taxon>Florideophyceae</taxon>
        <taxon>Rhodymeniophycidae</taxon>
        <taxon>Gigartinales</taxon>
        <taxon>Gigartinaceae</taxon>
        <taxon>Chondrus</taxon>
    </lineage>
</organism>
<dbReference type="EMBL" id="HG001861">
    <property type="protein sequence ID" value="CDF37689.1"/>
    <property type="molecule type" value="Genomic_DNA"/>
</dbReference>
<dbReference type="Gramene" id="CDF37689">
    <property type="protein sequence ID" value="CDF37689"/>
    <property type="gene ID" value="CHC_T00005939001"/>
</dbReference>
<dbReference type="KEGG" id="ccp:CHC_T00005939001"/>
<gene>
    <name evidence="2" type="ORF">CHC_T00005939001</name>
</gene>
<sequence length="41" mass="4289">MTMECIMTPSSHPGQDRDDGGISATCPSIALKQGPMLQPSV</sequence>
<proteinExistence type="predicted"/>
<evidence type="ECO:0000256" key="1">
    <source>
        <dbReference type="SAM" id="MobiDB-lite"/>
    </source>
</evidence>
<evidence type="ECO:0000313" key="3">
    <source>
        <dbReference type="Proteomes" id="UP000012073"/>
    </source>
</evidence>
<protein>
    <submittedName>
        <fullName evidence="2">Uncharacterized protein</fullName>
    </submittedName>
</protein>
<dbReference type="Proteomes" id="UP000012073">
    <property type="component" value="Unassembled WGS sequence"/>
</dbReference>
<reference evidence="3" key="1">
    <citation type="journal article" date="2013" name="Proc. Natl. Acad. Sci. U.S.A.">
        <title>Genome structure and metabolic features in the red seaweed Chondrus crispus shed light on evolution of the Archaeplastida.</title>
        <authorList>
            <person name="Collen J."/>
            <person name="Porcel B."/>
            <person name="Carre W."/>
            <person name="Ball S.G."/>
            <person name="Chaparro C."/>
            <person name="Tonon T."/>
            <person name="Barbeyron T."/>
            <person name="Michel G."/>
            <person name="Noel B."/>
            <person name="Valentin K."/>
            <person name="Elias M."/>
            <person name="Artiguenave F."/>
            <person name="Arun A."/>
            <person name="Aury J.M."/>
            <person name="Barbosa-Neto J.F."/>
            <person name="Bothwell J.H."/>
            <person name="Bouget F.Y."/>
            <person name="Brillet L."/>
            <person name="Cabello-Hurtado F."/>
            <person name="Capella-Gutierrez S."/>
            <person name="Charrier B."/>
            <person name="Cladiere L."/>
            <person name="Cock J.M."/>
            <person name="Coelho S.M."/>
            <person name="Colleoni C."/>
            <person name="Czjzek M."/>
            <person name="Da Silva C."/>
            <person name="Delage L."/>
            <person name="Denoeud F."/>
            <person name="Deschamps P."/>
            <person name="Dittami S.M."/>
            <person name="Gabaldon T."/>
            <person name="Gachon C.M."/>
            <person name="Groisillier A."/>
            <person name="Herve C."/>
            <person name="Jabbari K."/>
            <person name="Katinka M."/>
            <person name="Kloareg B."/>
            <person name="Kowalczyk N."/>
            <person name="Labadie K."/>
            <person name="Leblanc C."/>
            <person name="Lopez P.J."/>
            <person name="McLachlan D.H."/>
            <person name="Meslet-Cladiere L."/>
            <person name="Moustafa A."/>
            <person name="Nehr Z."/>
            <person name="Nyvall Collen P."/>
            <person name="Panaud O."/>
            <person name="Partensky F."/>
            <person name="Poulain J."/>
            <person name="Rensing S.A."/>
            <person name="Rousvoal S."/>
            <person name="Samson G."/>
            <person name="Symeonidi A."/>
            <person name="Weissenbach J."/>
            <person name="Zambounis A."/>
            <person name="Wincker P."/>
            <person name="Boyen C."/>
        </authorList>
    </citation>
    <scope>NUCLEOTIDE SEQUENCE [LARGE SCALE GENOMIC DNA]</scope>
    <source>
        <strain evidence="3">cv. Stackhouse</strain>
    </source>
</reference>